<dbReference type="Pfam" id="PF03349">
    <property type="entry name" value="Toluene_X"/>
    <property type="match status" value="1"/>
</dbReference>
<dbReference type="PANTHER" id="PTHR35093">
    <property type="entry name" value="OUTER MEMBRANE PROTEIN NMB0088-RELATED"/>
    <property type="match status" value="1"/>
</dbReference>
<evidence type="ECO:0000256" key="6">
    <source>
        <dbReference type="ARBA" id="ARBA00023136"/>
    </source>
</evidence>
<evidence type="ECO:0000313" key="9">
    <source>
        <dbReference type="EMBL" id="GLI55441.1"/>
    </source>
</evidence>
<dbReference type="GO" id="GO:0015483">
    <property type="term" value="F:long-chain fatty acid transporting porin activity"/>
    <property type="evidence" value="ECO:0007669"/>
    <property type="project" value="TreeGrafter"/>
</dbReference>
<sequence>MRKMKLKRLGIGALILALGNVGYGASVDHIQHYTPEYTANPAQNGAINPGTSAYYNPAGLMQLENGRYFQVGAQGAYGKQKQKNDGKTYEADSFDVIPNIMFVDKTDERAWYFTFGGLAGGAEMEYKNGVPTIGQIPGLIEGAGIPGAGITVGPDSEVRENWAEGSNTYIQATLGRAWFVTEKLSLSAAGRVIHGQRNLDVRAEGTIDGRIPNPIPGRDDIQVNVPISDWMEGERHAWGYGGQFGLNYAATEKLNIGMRYDTRVKMDFRTDSKSMDKDWGAGGINGGILENLYPEYFNKSRRDLPAILAVGTQYRVTDMWAVYTSANYYFNKDADMDREYKGNRTYDNGWEVAVGSEYWLNNKWAWLVGANYADTGANRDSYNDSEFALNSFMLGTGFKYMQNPTTMWTVSIANYWYDSAKGEGSAAYENVTYKKDYITGGISLTKKF</sequence>
<name>A0A9W6LLM3_9FUSO</name>
<comment type="caution">
    <text evidence="9">The sequence shown here is derived from an EMBL/GenBank/DDBJ whole genome shotgun (WGS) entry which is preliminary data.</text>
</comment>
<comment type="subcellular location">
    <subcellularLocation>
        <location evidence="1">Cell outer membrane</location>
        <topology evidence="1">Multi-pass membrane protein</topology>
    </subcellularLocation>
</comment>
<keyword evidence="3" id="KW-1134">Transmembrane beta strand</keyword>
<gene>
    <name evidence="9" type="ORF">PM10SUCC1_09550</name>
</gene>
<keyword evidence="7" id="KW-0998">Cell outer membrane</keyword>
<feature type="signal peptide" evidence="8">
    <location>
        <begin position="1"/>
        <end position="24"/>
    </location>
</feature>
<feature type="chain" id="PRO_5040755314" evidence="8">
    <location>
        <begin position="25"/>
        <end position="448"/>
    </location>
</feature>
<dbReference type="Gene3D" id="2.40.160.60">
    <property type="entry name" value="Outer membrane protein transport protein (OMPP1/FadL/TodX)"/>
    <property type="match status" value="1"/>
</dbReference>
<evidence type="ECO:0000313" key="10">
    <source>
        <dbReference type="Proteomes" id="UP001144471"/>
    </source>
</evidence>
<dbReference type="Proteomes" id="UP001144471">
    <property type="component" value="Unassembled WGS sequence"/>
</dbReference>
<evidence type="ECO:0000256" key="7">
    <source>
        <dbReference type="ARBA" id="ARBA00023237"/>
    </source>
</evidence>
<keyword evidence="10" id="KW-1185">Reference proteome</keyword>
<dbReference type="GO" id="GO:0009279">
    <property type="term" value="C:cell outer membrane"/>
    <property type="evidence" value="ECO:0007669"/>
    <property type="project" value="UniProtKB-SubCell"/>
</dbReference>
<evidence type="ECO:0000256" key="5">
    <source>
        <dbReference type="ARBA" id="ARBA00022729"/>
    </source>
</evidence>
<dbReference type="PANTHER" id="PTHR35093:SF8">
    <property type="entry name" value="OUTER MEMBRANE PROTEIN NMB0088-RELATED"/>
    <property type="match status" value="1"/>
</dbReference>
<evidence type="ECO:0000256" key="8">
    <source>
        <dbReference type="SAM" id="SignalP"/>
    </source>
</evidence>
<evidence type="ECO:0000256" key="4">
    <source>
        <dbReference type="ARBA" id="ARBA00022692"/>
    </source>
</evidence>
<organism evidence="9 10">
    <name type="scientific">Propionigenium maris DSM 9537</name>
    <dbReference type="NCBI Taxonomy" id="1123000"/>
    <lineage>
        <taxon>Bacteria</taxon>
        <taxon>Fusobacteriati</taxon>
        <taxon>Fusobacteriota</taxon>
        <taxon>Fusobacteriia</taxon>
        <taxon>Fusobacteriales</taxon>
        <taxon>Fusobacteriaceae</taxon>
        <taxon>Propionigenium</taxon>
    </lineage>
</organism>
<proteinExistence type="inferred from homology"/>
<reference evidence="9" key="1">
    <citation type="submission" date="2022-12" db="EMBL/GenBank/DDBJ databases">
        <title>Reference genome sequencing for broad-spectrum identification of bacterial and archaeal isolates by mass spectrometry.</title>
        <authorList>
            <person name="Sekiguchi Y."/>
            <person name="Tourlousse D.M."/>
        </authorList>
    </citation>
    <scope>NUCLEOTIDE SEQUENCE</scope>
    <source>
        <strain evidence="9">10succ1</strain>
    </source>
</reference>
<dbReference type="EMBL" id="BSDY01000004">
    <property type="protein sequence ID" value="GLI55441.1"/>
    <property type="molecule type" value="Genomic_DNA"/>
</dbReference>
<evidence type="ECO:0000256" key="2">
    <source>
        <dbReference type="ARBA" id="ARBA00008163"/>
    </source>
</evidence>
<evidence type="ECO:0000256" key="3">
    <source>
        <dbReference type="ARBA" id="ARBA00022452"/>
    </source>
</evidence>
<keyword evidence="6" id="KW-0472">Membrane</keyword>
<dbReference type="InterPro" id="IPR005017">
    <property type="entry name" value="OMPP1/FadL/TodX"/>
</dbReference>
<evidence type="ECO:0000256" key="1">
    <source>
        <dbReference type="ARBA" id="ARBA00004571"/>
    </source>
</evidence>
<dbReference type="AlphaFoldDB" id="A0A9W6LLM3"/>
<dbReference type="SUPFAM" id="SSF56935">
    <property type="entry name" value="Porins"/>
    <property type="match status" value="1"/>
</dbReference>
<comment type="similarity">
    <text evidence="2">Belongs to the OmpP1/FadL family.</text>
</comment>
<keyword evidence="4" id="KW-0812">Transmembrane</keyword>
<keyword evidence="5 8" id="KW-0732">Signal</keyword>
<protein>
    <submittedName>
        <fullName evidence="9">Outer membrane protein P1</fullName>
    </submittedName>
</protein>
<accession>A0A9W6LLM3</accession>